<dbReference type="AlphaFoldDB" id="A0A1C6U9D5"/>
<evidence type="ECO:0000313" key="1">
    <source>
        <dbReference type="EMBL" id="SCL50574.1"/>
    </source>
</evidence>
<organism evidence="1 2">
    <name type="scientific">Micromonospora yangpuensis</name>
    <dbReference type="NCBI Taxonomy" id="683228"/>
    <lineage>
        <taxon>Bacteria</taxon>
        <taxon>Bacillati</taxon>
        <taxon>Actinomycetota</taxon>
        <taxon>Actinomycetes</taxon>
        <taxon>Micromonosporales</taxon>
        <taxon>Micromonosporaceae</taxon>
        <taxon>Micromonospora</taxon>
    </lineage>
</organism>
<dbReference type="STRING" id="683228.GA0070617_1525"/>
<keyword evidence="2" id="KW-1185">Reference proteome</keyword>
<accession>A0A1C6U9D5</accession>
<evidence type="ECO:0000313" key="2">
    <source>
        <dbReference type="Proteomes" id="UP000198937"/>
    </source>
</evidence>
<protein>
    <submittedName>
        <fullName evidence="1">Uncharacterized protein</fullName>
    </submittedName>
</protein>
<dbReference type="Proteomes" id="UP000198937">
    <property type="component" value="Unassembled WGS sequence"/>
</dbReference>
<name>A0A1C6U9D5_9ACTN</name>
<dbReference type="EMBL" id="FMIA01000002">
    <property type="protein sequence ID" value="SCL50574.1"/>
    <property type="molecule type" value="Genomic_DNA"/>
</dbReference>
<sequence length="548" mass="58494">MQDPSDSPVMTNADLAPSAASTVVAEVLPGIAVVFGANPAELKFDLLDFGIVPAADRRQIATFLASIGNTSTLVGNVGNAVASAQGLYRLSESTRALLDAGGRLAAKDGANLGTALVNGSFKQARLIRVDAVSMAQKAAAIGPALAMIALQLQLSEVSGIVRTNVALTGHVLRSVRNEQWAELMGLVASVNSAVDQAREIEAVPNSLWDNVAGSEAVLRKQLNLYRQNVQGHIGQIERSGSSHRREYIQTNAEAIAFDANALLSSLKAWTGYQALRAGKARTAGRDDPDEARLVEVIARDTGKELDAAIAEATELVDSLTRELRIIAELPGPSGLAQSLTGWLRDPKAGRETSARLLEAIQPLADALHPPVAEIEKPDIICAPTSLSLEPYLRILRWFLTDDETLRALGLPDQPETLDTLSAIVGGAKERLAGSARILIAVTNRRIVIAKAGAFLEQGDIRQAIPLDQVRYVRTATIQDGIGRSAVDLITRDENIRWIFPADIDNAQVAALAAVLAEAMMIPDDERAVLLSHRRTAIEPDDSREGAMD</sequence>
<reference evidence="1 2" key="1">
    <citation type="submission" date="2016-06" db="EMBL/GenBank/DDBJ databases">
        <authorList>
            <person name="Kjaerup R.B."/>
            <person name="Dalgaard T.S."/>
            <person name="Juul-Madsen H.R."/>
        </authorList>
    </citation>
    <scope>NUCLEOTIDE SEQUENCE [LARGE SCALE GENOMIC DNA]</scope>
    <source>
        <strain evidence="1 2">DSM 45577</strain>
    </source>
</reference>
<proteinExistence type="predicted"/>
<gene>
    <name evidence="1" type="ORF">GA0070617_1525</name>
</gene>